<feature type="compositionally biased region" description="Low complexity" evidence="1">
    <location>
        <begin position="484"/>
        <end position="496"/>
    </location>
</feature>
<organism evidence="3 4">
    <name type="scientific">Streptomyces hebeiensis</name>
    <dbReference type="NCBI Taxonomy" id="229486"/>
    <lineage>
        <taxon>Bacteria</taxon>
        <taxon>Bacillati</taxon>
        <taxon>Actinomycetota</taxon>
        <taxon>Actinomycetes</taxon>
        <taxon>Kitasatosporales</taxon>
        <taxon>Streptomycetaceae</taxon>
        <taxon>Streptomyces</taxon>
    </lineage>
</organism>
<accession>A0ABN1UUH0</accession>
<keyword evidence="2" id="KW-0472">Membrane</keyword>
<proteinExistence type="predicted"/>
<feature type="transmembrane region" description="Helical" evidence="2">
    <location>
        <begin position="193"/>
        <end position="214"/>
    </location>
</feature>
<feature type="compositionally biased region" description="Polar residues" evidence="1">
    <location>
        <begin position="287"/>
        <end position="297"/>
    </location>
</feature>
<reference evidence="3 4" key="1">
    <citation type="journal article" date="2019" name="Int. J. Syst. Evol. Microbiol.">
        <title>The Global Catalogue of Microorganisms (GCM) 10K type strain sequencing project: providing services to taxonomists for standard genome sequencing and annotation.</title>
        <authorList>
            <consortium name="The Broad Institute Genomics Platform"/>
            <consortium name="The Broad Institute Genome Sequencing Center for Infectious Disease"/>
            <person name="Wu L."/>
            <person name="Ma J."/>
        </authorList>
    </citation>
    <scope>NUCLEOTIDE SEQUENCE [LARGE SCALE GENOMIC DNA]</scope>
    <source>
        <strain evidence="3 4">JCM 12696</strain>
    </source>
</reference>
<keyword evidence="4" id="KW-1185">Reference proteome</keyword>
<feature type="region of interest" description="Disordered" evidence="1">
    <location>
        <begin position="234"/>
        <end position="318"/>
    </location>
</feature>
<feature type="transmembrane region" description="Helical" evidence="2">
    <location>
        <begin position="91"/>
        <end position="119"/>
    </location>
</feature>
<feature type="compositionally biased region" description="Gly residues" evidence="1">
    <location>
        <begin position="256"/>
        <end position="266"/>
    </location>
</feature>
<evidence type="ECO:0000256" key="2">
    <source>
        <dbReference type="SAM" id="Phobius"/>
    </source>
</evidence>
<sequence>MNPLSKLSSSSNPELGKSRQAAAVATAAALVVLPALAILGGDAFQKFIDFGAGVLALLCLSGAVVWGLIASDRLFLSPRDRLISQAIHRTTAVGSLVFLLLHISIKVFLGKVALIGALIPFSLGVTGTGALIGLGSFAALMMVVAALTGAARSVFVPTPRYAGRWRAIHMVAYPAWCAGLVHGLFAGRPAASWVTWLYGLTMLGVSAALSLRLLPAPTKRRVADVILAITGGSGSAPPMANEESARRNLVSSPLPGSGGLLPGSGGIPSQRAARDRQETASAREAAFSTQSMGSVSGSGRGTPRIAAPNPPLYEATRAPVDPTADTFIASRADVLPGLGPDPLQDTGTNLSAGYRAVSGQGQDSRGMTAPMPATGPLGGPPSGEIPLAERIPMTEELPIITDDPLGKGGSWPTPSPPQPAQAFVTPPAAPAYDTGTVPAYGSGGVPAYDTGQTPQYDAGPGVGAYDTGAIPAYDPNTAAYGQNASPPYGAGPAPAYDTGAVPTYGSGPVPPYDTGAVPAYDGQAYQAQTPAPQAPPASPAPSVGAEPPLGPLYQPRGGEPWNASAGDRP</sequence>
<keyword evidence="2" id="KW-1133">Transmembrane helix</keyword>
<dbReference type="RefSeq" id="WP_344275501.1">
    <property type="nucleotide sequence ID" value="NZ_BAAAKV010000022.1"/>
</dbReference>
<protein>
    <submittedName>
        <fullName evidence="3">Ferric reductase-like transmembrane domain-containing protein</fullName>
    </submittedName>
</protein>
<evidence type="ECO:0000313" key="4">
    <source>
        <dbReference type="Proteomes" id="UP001501371"/>
    </source>
</evidence>
<feature type="transmembrane region" description="Helical" evidence="2">
    <location>
        <begin position="167"/>
        <end position="187"/>
    </location>
</feature>
<name>A0ABN1UUH0_9ACTN</name>
<comment type="caution">
    <text evidence="3">The sequence shown here is derived from an EMBL/GenBank/DDBJ whole genome shotgun (WGS) entry which is preliminary data.</text>
</comment>
<evidence type="ECO:0000256" key="1">
    <source>
        <dbReference type="SAM" id="MobiDB-lite"/>
    </source>
</evidence>
<feature type="transmembrane region" description="Helical" evidence="2">
    <location>
        <begin position="131"/>
        <end position="155"/>
    </location>
</feature>
<gene>
    <name evidence="3" type="ORF">GCM10009654_28690</name>
</gene>
<dbReference type="Proteomes" id="UP001501371">
    <property type="component" value="Unassembled WGS sequence"/>
</dbReference>
<feature type="transmembrane region" description="Helical" evidence="2">
    <location>
        <begin position="21"/>
        <end position="41"/>
    </location>
</feature>
<feature type="transmembrane region" description="Helical" evidence="2">
    <location>
        <begin position="47"/>
        <end position="70"/>
    </location>
</feature>
<feature type="region of interest" description="Disordered" evidence="1">
    <location>
        <begin position="472"/>
        <end position="569"/>
    </location>
</feature>
<feature type="region of interest" description="Disordered" evidence="1">
    <location>
        <begin position="443"/>
        <end position="462"/>
    </location>
</feature>
<evidence type="ECO:0000313" key="3">
    <source>
        <dbReference type="EMBL" id="GAA1169680.1"/>
    </source>
</evidence>
<keyword evidence="2" id="KW-0812">Transmembrane</keyword>
<dbReference type="EMBL" id="BAAAKV010000022">
    <property type="protein sequence ID" value="GAA1169680.1"/>
    <property type="molecule type" value="Genomic_DNA"/>
</dbReference>